<dbReference type="KEGG" id="bpt:Bpet0964"/>
<dbReference type="InterPro" id="IPR010982">
    <property type="entry name" value="Lambda_DNA-bd_dom_sf"/>
</dbReference>
<protein>
    <submittedName>
        <fullName evidence="1">Uncharacterized protein</fullName>
    </submittedName>
</protein>
<proteinExistence type="predicted"/>
<dbReference type="AlphaFoldDB" id="A9I8W1"/>
<sequence length="85" mass="9287">MERLRAYLNSLPKAEQIAYASRCQTSLGYLRKAMSIGQELGEGLCILLDRESGGAVPCESLRPDIDWAYLRGTATGPKVAQQEVA</sequence>
<evidence type="ECO:0000313" key="1">
    <source>
        <dbReference type="EMBL" id="CAP41296.1"/>
    </source>
</evidence>
<dbReference type="GO" id="GO:0003677">
    <property type="term" value="F:DNA binding"/>
    <property type="evidence" value="ECO:0007669"/>
    <property type="project" value="InterPro"/>
</dbReference>
<dbReference type="EMBL" id="AM902716">
    <property type="protein sequence ID" value="CAP41296.1"/>
    <property type="molecule type" value="Genomic_DNA"/>
</dbReference>
<evidence type="ECO:0000313" key="2">
    <source>
        <dbReference type="Proteomes" id="UP000001225"/>
    </source>
</evidence>
<dbReference type="STRING" id="94624.Bpet0964"/>
<organism evidence="1 2">
    <name type="scientific">Bordetella petrii (strain ATCC BAA-461 / DSM 12804 / CCUG 43448 / CIP 107267 / Se-1111R)</name>
    <dbReference type="NCBI Taxonomy" id="340100"/>
    <lineage>
        <taxon>Bacteria</taxon>
        <taxon>Pseudomonadati</taxon>
        <taxon>Pseudomonadota</taxon>
        <taxon>Betaproteobacteria</taxon>
        <taxon>Burkholderiales</taxon>
        <taxon>Alcaligenaceae</taxon>
        <taxon>Bordetella</taxon>
    </lineage>
</organism>
<keyword evidence="2" id="KW-1185">Reference proteome</keyword>
<reference evidence="1 2" key="1">
    <citation type="journal article" date="2008" name="BMC Genomics">
        <title>The missing link: Bordetella petrii is endowed with both the metabolic versatility of environmental bacteria and virulence traits of pathogenic Bordetellae.</title>
        <authorList>
            <person name="Gross R."/>
            <person name="Guzman C.A."/>
            <person name="Sebaihia M."/>
            <person name="Martins Dos Santos V.A."/>
            <person name="Pieper D.H."/>
            <person name="Koebnik R."/>
            <person name="Lechner M."/>
            <person name="Bartels D."/>
            <person name="Buhrmester J."/>
            <person name="Choudhuri J.V."/>
            <person name="Ebensen T."/>
            <person name="Gaigalat L."/>
            <person name="Herrmann S."/>
            <person name="Khachane A.N."/>
            <person name="Larisch C."/>
            <person name="Link S."/>
            <person name="Linke B."/>
            <person name="Meyer F."/>
            <person name="Mormann S."/>
            <person name="Nakunst D."/>
            <person name="Rueckert C."/>
            <person name="Schneiker-Bekel S."/>
            <person name="Schulze K."/>
            <person name="Vorhoelter F.J."/>
            <person name="Yevsa T."/>
            <person name="Engle J.T."/>
            <person name="Goldman W.E."/>
            <person name="Puehler A."/>
            <person name="Goebel U.B."/>
            <person name="Goesmann A."/>
            <person name="Bloecker H."/>
            <person name="Kaiser O."/>
            <person name="Martinez-Arias R."/>
        </authorList>
    </citation>
    <scope>NUCLEOTIDE SEQUENCE [LARGE SCALE GENOMIC DNA]</scope>
    <source>
        <strain evidence="2">ATCC BAA-461 / DSM 12804 / CCUG 43448 / CIP 107267 / Se-1111R</strain>
    </source>
</reference>
<accession>A9I8W1</accession>
<dbReference type="eggNOG" id="COG4197">
    <property type="taxonomic scope" value="Bacteria"/>
</dbReference>
<dbReference type="Proteomes" id="UP000001225">
    <property type="component" value="Chromosome"/>
</dbReference>
<name>A9I8W1_BORPD</name>
<gene>
    <name evidence="1" type="ordered locus">Bpet0964</name>
</gene>
<dbReference type="Gene3D" id="1.10.260.40">
    <property type="entry name" value="lambda repressor-like DNA-binding domains"/>
    <property type="match status" value="1"/>
</dbReference>